<dbReference type="KEGG" id="ctp:CTRG_04485"/>
<sequence length="733" mass="82741">MHELGDFPREILEISLGYMPSDTLITLLDIPQVETLARRLLYTTIRIGGKFYDRRLLEDDEDDDYDEEDYEDRIKSKYLRVGHRPQIIDGIPVLKSAMEYYHLRKSNPNVRPSKLIFDDVMTAVSIAHTSPEILENTHIELIFTPDFNFSLFCSEYKRAPFTVSSLVNFDPCEENRDLDLFRNVTSYTSTSKRDFKMDMRDLLPRWFPNLKELKIEQQLTLAHIAMLPKQITSLSLYIHLDGTESNGALKLGLPQSLEDLKIKVVNETSNMMHIDISHLQLNSLIIDGCSKFRYGDGGLKWLVPSLRKLSYDASHFMAKPLKHMCPQLLELNVGSINGESSVPGNYLNNLPSSLVALMVPANAFNYPKMETKKQKFESANLPSNLRKLELTGRPYGNDGAYIDFEMNKLCNLTTLSIIDVPEISICGSLPPSITSLTLHSVKSFGFNMLQHLHMLRDLEIKRSDKSSSNFNYKLPQSLTSLKISYCDLKAINIDAPKLESLVIDGEEIQSLTKSNFRIPGNLKKLRVSNSKVREILIDFPTTLKELDLSQNSLGIFGRGKKASSFPVGLEILDLSHNNISDEWIRRSNLLELNHLKSLYLGHNRLVYLVPEFLPSSLVALDASNNGVIAFADFDNTPNLEQLDLSFTKLSGFLLQLKGKDKDLPESIKFVSIQGFGLSYEEVEVFYNILAKKPNFEYLNSYEAPIDASMVLGKGAKLSKVGLLGGPGGFISVN</sequence>
<dbReference type="eggNOG" id="ENOG502QSJU">
    <property type="taxonomic scope" value="Eukaryota"/>
</dbReference>
<dbReference type="GeneID" id="8299854"/>
<dbReference type="HOGENOM" id="CLU_021918_1_0_1"/>
<organism evidence="3 4">
    <name type="scientific">Candida tropicalis (strain ATCC MYA-3404 / T1)</name>
    <name type="common">Yeast</name>
    <dbReference type="NCBI Taxonomy" id="294747"/>
    <lineage>
        <taxon>Eukaryota</taxon>
        <taxon>Fungi</taxon>
        <taxon>Dikarya</taxon>
        <taxon>Ascomycota</taxon>
        <taxon>Saccharomycotina</taxon>
        <taxon>Pichiomycetes</taxon>
        <taxon>Debaryomycetaceae</taxon>
        <taxon>Candida/Lodderomyces clade</taxon>
        <taxon>Candida</taxon>
    </lineage>
</organism>
<evidence type="ECO:0000313" key="4">
    <source>
        <dbReference type="Proteomes" id="UP000002037"/>
    </source>
</evidence>
<dbReference type="InterPro" id="IPR032675">
    <property type="entry name" value="LRR_dom_sf"/>
</dbReference>
<name>C5MEJ2_CANTT</name>
<keyword evidence="1" id="KW-0433">Leucine-rich repeat</keyword>
<keyword evidence="2" id="KW-0677">Repeat</keyword>
<dbReference type="SUPFAM" id="SSF52047">
    <property type="entry name" value="RNI-like"/>
    <property type="match status" value="1"/>
</dbReference>
<protein>
    <submittedName>
        <fullName evidence="3">Uncharacterized protein</fullName>
    </submittedName>
</protein>
<dbReference type="EMBL" id="GG692400">
    <property type="protein sequence ID" value="EER31702.1"/>
    <property type="molecule type" value="Genomic_DNA"/>
</dbReference>
<proteinExistence type="predicted"/>
<dbReference type="Gene3D" id="3.80.10.10">
    <property type="entry name" value="Ribonuclease Inhibitor"/>
    <property type="match status" value="2"/>
</dbReference>
<evidence type="ECO:0000256" key="2">
    <source>
        <dbReference type="ARBA" id="ARBA00022737"/>
    </source>
</evidence>
<dbReference type="STRING" id="294747.C5MEJ2"/>
<dbReference type="Pfam" id="PF13516">
    <property type="entry name" value="LRR_6"/>
    <property type="match status" value="1"/>
</dbReference>
<reference evidence="3 4" key="1">
    <citation type="journal article" date="2009" name="Nature">
        <title>Evolution of pathogenicity and sexual reproduction in eight Candida genomes.</title>
        <authorList>
            <person name="Butler G."/>
            <person name="Rasmussen M.D."/>
            <person name="Lin M.F."/>
            <person name="Santos M.A."/>
            <person name="Sakthikumar S."/>
            <person name="Munro C.A."/>
            <person name="Rheinbay E."/>
            <person name="Grabherr M."/>
            <person name="Forche A."/>
            <person name="Reedy J.L."/>
            <person name="Agrafioti I."/>
            <person name="Arnaud M.B."/>
            <person name="Bates S."/>
            <person name="Brown A.J."/>
            <person name="Brunke S."/>
            <person name="Costanzo M.C."/>
            <person name="Fitzpatrick D.A."/>
            <person name="de Groot P.W."/>
            <person name="Harris D."/>
            <person name="Hoyer L.L."/>
            <person name="Hube B."/>
            <person name="Klis F.M."/>
            <person name="Kodira C."/>
            <person name="Lennard N."/>
            <person name="Logue M.E."/>
            <person name="Martin R."/>
            <person name="Neiman A.M."/>
            <person name="Nikolaou E."/>
            <person name="Quail M.A."/>
            <person name="Quinn J."/>
            <person name="Santos M.C."/>
            <person name="Schmitzberger F.F."/>
            <person name="Sherlock G."/>
            <person name="Shah P."/>
            <person name="Silverstein K.A."/>
            <person name="Skrzypek M.S."/>
            <person name="Soll D."/>
            <person name="Staggs R."/>
            <person name="Stansfield I."/>
            <person name="Stumpf M.P."/>
            <person name="Sudbery P.E."/>
            <person name="Srikantha T."/>
            <person name="Zeng Q."/>
            <person name="Berman J."/>
            <person name="Berriman M."/>
            <person name="Heitman J."/>
            <person name="Gow N.A."/>
            <person name="Lorenz M.C."/>
            <person name="Birren B.W."/>
            <person name="Kellis M."/>
            <person name="Cuomo C.A."/>
        </authorList>
    </citation>
    <scope>NUCLEOTIDE SEQUENCE [LARGE SCALE GENOMIC DNA]</scope>
    <source>
        <strain evidence="4">ATCC MYA-3404 / T1</strain>
    </source>
</reference>
<keyword evidence="4" id="KW-1185">Reference proteome</keyword>
<accession>C5MEJ2</accession>
<evidence type="ECO:0000313" key="3">
    <source>
        <dbReference type="EMBL" id="EER31702.1"/>
    </source>
</evidence>
<dbReference type="InterPro" id="IPR050333">
    <property type="entry name" value="SLRP"/>
</dbReference>
<dbReference type="OrthoDB" id="5789657at2759"/>
<dbReference type="VEuPathDB" id="FungiDB:CTRG_04485"/>
<evidence type="ECO:0000256" key="1">
    <source>
        <dbReference type="ARBA" id="ARBA00022614"/>
    </source>
</evidence>
<dbReference type="InterPro" id="IPR001611">
    <property type="entry name" value="Leu-rich_rpt"/>
</dbReference>
<dbReference type="AlphaFoldDB" id="C5MEJ2"/>
<dbReference type="Proteomes" id="UP000002037">
    <property type="component" value="Unassembled WGS sequence"/>
</dbReference>
<dbReference type="PANTHER" id="PTHR45712">
    <property type="entry name" value="AGAP008170-PA"/>
    <property type="match status" value="1"/>
</dbReference>
<dbReference type="PANTHER" id="PTHR45712:SF22">
    <property type="entry name" value="INSULIN-LIKE GROWTH FACTOR-BINDING PROTEIN COMPLEX ACID LABILE SUBUNIT"/>
    <property type="match status" value="1"/>
</dbReference>
<dbReference type="RefSeq" id="XP_002550187.1">
    <property type="nucleotide sequence ID" value="XM_002550141.1"/>
</dbReference>
<gene>
    <name evidence="3" type="ORF">CTRG_04485</name>
</gene>